<dbReference type="Gene3D" id="2.40.10.240">
    <property type="entry name" value="QueA-like"/>
    <property type="match status" value="1"/>
</dbReference>
<evidence type="ECO:0000256" key="1">
    <source>
        <dbReference type="ARBA" id="ARBA00022490"/>
    </source>
</evidence>
<evidence type="ECO:0000256" key="5">
    <source>
        <dbReference type="HAMAP-Rule" id="MF_00113"/>
    </source>
</evidence>
<comment type="pathway">
    <text evidence="5">tRNA modification; tRNA-queuosine biosynthesis.</text>
</comment>
<dbReference type="SUPFAM" id="SSF111337">
    <property type="entry name" value="QueA-like"/>
    <property type="match status" value="1"/>
</dbReference>
<keyword evidence="1 5" id="KW-0963">Cytoplasm</keyword>
<name>C8PRN2_9SPIR</name>
<protein>
    <recommendedName>
        <fullName evidence="5">S-adenosylmethionine:tRNA ribosyltransferase-isomerase</fullName>
        <ecNumber evidence="5">2.4.99.17</ecNumber>
    </recommendedName>
    <alternativeName>
        <fullName evidence="5">Queuosine biosynthesis protein QueA</fullName>
    </alternativeName>
</protein>
<dbReference type="PANTHER" id="PTHR30307:SF0">
    <property type="entry name" value="S-ADENOSYLMETHIONINE:TRNA RIBOSYLTRANSFERASE-ISOMERASE"/>
    <property type="match status" value="1"/>
</dbReference>
<evidence type="ECO:0000313" key="7">
    <source>
        <dbReference type="Proteomes" id="UP000004509"/>
    </source>
</evidence>
<dbReference type="PANTHER" id="PTHR30307">
    <property type="entry name" value="S-ADENOSYLMETHIONINE:TRNA RIBOSYLTRANSFERASE-ISOMERASE"/>
    <property type="match status" value="1"/>
</dbReference>
<dbReference type="GO" id="GO:0051075">
    <property type="term" value="F:S-adenosylmethionine:tRNA ribosyltransferase-isomerase activity"/>
    <property type="evidence" value="ECO:0007669"/>
    <property type="project" value="UniProtKB-EC"/>
</dbReference>
<dbReference type="Gene3D" id="3.40.1780.10">
    <property type="entry name" value="QueA-like"/>
    <property type="match status" value="2"/>
</dbReference>
<keyword evidence="2 5" id="KW-0808">Transferase</keyword>
<dbReference type="InterPro" id="IPR036100">
    <property type="entry name" value="QueA_sf"/>
</dbReference>
<dbReference type="STRING" id="596324.TREVI0001_0014"/>
<dbReference type="AlphaFoldDB" id="C8PRN2"/>
<accession>C8PRN2</accession>
<dbReference type="UniPathway" id="UPA00392"/>
<dbReference type="GO" id="GO:0005737">
    <property type="term" value="C:cytoplasm"/>
    <property type="evidence" value="ECO:0007669"/>
    <property type="project" value="UniProtKB-SubCell"/>
</dbReference>
<proteinExistence type="inferred from homology"/>
<dbReference type="EC" id="2.4.99.17" evidence="5"/>
<keyword evidence="3 5" id="KW-0949">S-adenosyl-L-methionine</keyword>
<evidence type="ECO:0000313" key="6">
    <source>
        <dbReference type="EMBL" id="EEV19885.1"/>
    </source>
</evidence>
<comment type="subunit">
    <text evidence="5">Monomer.</text>
</comment>
<dbReference type="InterPro" id="IPR042118">
    <property type="entry name" value="QueA_dom1"/>
</dbReference>
<reference evidence="6 7" key="1">
    <citation type="submission" date="2009-07" db="EMBL/GenBank/DDBJ databases">
        <authorList>
            <person name="Madupu R."/>
            <person name="Sebastian Y."/>
            <person name="Durkin A.S."/>
            <person name="Torralba M."/>
            <person name="Methe B."/>
            <person name="Sutton G.G."/>
            <person name="Strausberg R.L."/>
            <person name="Nelson K.E."/>
        </authorList>
    </citation>
    <scope>NUCLEOTIDE SEQUENCE [LARGE SCALE GENOMIC DNA]</scope>
    <source>
        <strain evidence="6 7">ATCC 35580</strain>
    </source>
</reference>
<comment type="function">
    <text evidence="5">Transfers and isomerizes the ribose moiety from AdoMet to the 7-aminomethyl group of 7-deazaguanine (preQ1-tRNA) to give epoxyqueuosine (oQ-tRNA).</text>
</comment>
<dbReference type="eggNOG" id="COG0809">
    <property type="taxonomic scope" value="Bacteria"/>
</dbReference>
<organism evidence="6 7">
    <name type="scientific">Treponema vincentii ATCC 35580</name>
    <dbReference type="NCBI Taxonomy" id="596324"/>
    <lineage>
        <taxon>Bacteria</taxon>
        <taxon>Pseudomonadati</taxon>
        <taxon>Spirochaetota</taxon>
        <taxon>Spirochaetia</taxon>
        <taxon>Spirochaetales</taxon>
        <taxon>Treponemataceae</taxon>
        <taxon>Treponema</taxon>
    </lineage>
</organism>
<comment type="catalytic activity">
    <reaction evidence="5">
        <text>7-aminomethyl-7-carbaguanosine(34) in tRNA + S-adenosyl-L-methionine = epoxyqueuosine(34) in tRNA + adenine + L-methionine + 2 H(+)</text>
        <dbReference type="Rhea" id="RHEA:32155"/>
        <dbReference type="Rhea" id="RHEA-COMP:10342"/>
        <dbReference type="Rhea" id="RHEA-COMP:18582"/>
        <dbReference type="ChEBI" id="CHEBI:15378"/>
        <dbReference type="ChEBI" id="CHEBI:16708"/>
        <dbReference type="ChEBI" id="CHEBI:57844"/>
        <dbReference type="ChEBI" id="CHEBI:59789"/>
        <dbReference type="ChEBI" id="CHEBI:82833"/>
        <dbReference type="ChEBI" id="CHEBI:194443"/>
        <dbReference type="EC" id="2.4.99.17"/>
    </reaction>
</comment>
<dbReference type="Pfam" id="PF02547">
    <property type="entry name" value="Queuosine_synth"/>
    <property type="match status" value="1"/>
</dbReference>
<dbReference type="NCBIfam" id="NF001140">
    <property type="entry name" value="PRK00147.1"/>
    <property type="match status" value="1"/>
</dbReference>
<dbReference type="NCBIfam" id="TIGR00113">
    <property type="entry name" value="queA"/>
    <property type="match status" value="1"/>
</dbReference>
<dbReference type="HAMAP" id="MF_00113">
    <property type="entry name" value="QueA"/>
    <property type="match status" value="1"/>
</dbReference>
<comment type="similarity">
    <text evidence="5">Belongs to the QueA family.</text>
</comment>
<comment type="caution">
    <text evidence="6">The sequence shown here is derived from an EMBL/GenBank/DDBJ whole genome shotgun (WGS) entry which is preliminary data.</text>
</comment>
<evidence type="ECO:0000256" key="3">
    <source>
        <dbReference type="ARBA" id="ARBA00022691"/>
    </source>
</evidence>
<evidence type="ECO:0000256" key="2">
    <source>
        <dbReference type="ARBA" id="ARBA00022679"/>
    </source>
</evidence>
<keyword evidence="6" id="KW-0413">Isomerase</keyword>
<dbReference type="InterPro" id="IPR003699">
    <property type="entry name" value="QueA"/>
</dbReference>
<evidence type="ECO:0000256" key="4">
    <source>
        <dbReference type="ARBA" id="ARBA00022785"/>
    </source>
</evidence>
<comment type="subcellular location">
    <subcellularLocation>
        <location evidence="5">Cytoplasm</location>
    </subcellularLocation>
</comment>
<dbReference type="InterPro" id="IPR042119">
    <property type="entry name" value="QueA_dom2"/>
</dbReference>
<dbReference type="Proteomes" id="UP000004509">
    <property type="component" value="Unassembled WGS sequence"/>
</dbReference>
<gene>
    <name evidence="5 6" type="primary">queA</name>
    <name evidence="6" type="ORF">TREVI0001_0014</name>
</gene>
<dbReference type="GO" id="GO:0008616">
    <property type="term" value="P:tRNA queuosine(34) biosynthetic process"/>
    <property type="evidence" value="ECO:0007669"/>
    <property type="project" value="UniProtKB-UniRule"/>
</dbReference>
<dbReference type="EMBL" id="ACYH01000047">
    <property type="protein sequence ID" value="EEV19885.1"/>
    <property type="molecule type" value="Genomic_DNA"/>
</dbReference>
<sequence length="354" mass="39644">MFTKDFDFDLPKELIAQYPSAERGNDRLLVLNRRTGALTDAVFSDLPDFLPPDCLMVFNNTKVRHARLYARTGSGEAEFLLIEPLDEGFVWKTIVKRAKRQREGKEYIFDDGTRAVLIPPPSPNAAEADCKYIRFDRCIDDRWLEANGHIPLPPYIKRGDTDEDAERYQTVYAKNTGSVAAPTAGLHFTEPILQELDKRHIARTAVTLHVGLGTFLPVRTEVVEEHTMHSEKFFISDETAAAVEEAHRTEKTILAVGTTSVRTLESAWKSDTQQLSRGMHATDIFIYPGFRFGLTGALLTNFHTPQSSLVMLVSAFAGRDNIFAAYRHAIEKNTGSSLTATPCLSCKDCLLCEI</sequence>
<keyword evidence="4 5" id="KW-0671">Queuosine biosynthesis</keyword>